<dbReference type="EMBL" id="AKCV02000024">
    <property type="protein sequence ID" value="TMS57379.1"/>
    <property type="molecule type" value="Genomic_DNA"/>
</dbReference>
<reference evidence="1" key="1">
    <citation type="submission" date="2019-05" db="EMBL/GenBank/DDBJ databases">
        <title>Revised genome assembly of Burkholderiaceae (previously Ralstonia) sp. PBA.</title>
        <authorList>
            <person name="Gan H.M."/>
        </authorList>
    </citation>
    <scope>NUCLEOTIDE SEQUENCE</scope>
    <source>
        <strain evidence="1">PBA</strain>
    </source>
</reference>
<gene>
    <name evidence="1" type="ORF">MW7_013010</name>
</gene>
<dbReference type="Proteomes" id="UP000004277">
    <property type="component" value="Unassembled WGS sequence"/>
</dbReference>
<comment type="caution">
    <text evidence="1">The sequence shown here is derived from an EMBL/GenBank/DDBJ whole genome shotgun (WGS) entry which is preliminary data.</text>
</comment>
<accession>A0ACD3SMJ5</accession>
<organism evidence="1 2">
    <name type="scientific">Imbroritus primus</name>
    <dbReference type="NCBI Taxonomy" id="3058603"/>
    <lineage>
        <taxon>Bacteria</taxon>
        <taxon>Pseudomonadati</taxon>
        <taxon>Pseudomonadota</taxon>
        <taxon>Betaproteobacteria</taxon>
        <taxon>Burkholderiales</taxon>
        <taxon>Burkholderiaceae</taxon>
        <taxon>Imbroritus</taxon>
    </lineage>
</organism>
<name>A0ACD3SMJ5_9BURK</name>
<sequence length="159" mass="17324">MRDHLDAACHCGTVRFRVRLTNGLQTARRCTCSYCRMRGAIAVSADLADIEILAGEESLTLYQFNTQAARHYFCARCGIYTHHQRRSNPHQYGVNVACLKDVSPFDFAEVPVYDGVAHPSDKPAGSGPALAGTLKFIPAQPGQAASPPTLLPPEARPKK</sequence>
<proteinExistence type="predicted"/>
<evidence type="ECO:0000313" key="1">
    <source>
        <dbReference type="EMBL" id="TMS57379.1"/>
    </source>
</evidence>
<protein>
    <submittedName>
        <fullName evidence="1">GFA family protein</fullName>
    </submittedName>
</protein>
<keyword evidence="2" id="KW-1185">Reference proteome</keyword>
<evidence type="ECO:0000313" key="2">
    <source>
        <dbReference type="Proteomes" id="UP000004277"/>
    </source>
</evidence>